<protein>
    <submittedName>
        <fullName evidence="2">Uncharacterized protein</fullName>
    </submittedName>
</protein>
<proteinExistence type="predicted"/>
<name>A0A1A9ZGT7_GLOPL</name>
<dbReference type="EnsemblMetazoa" id="GPAI014204-RA">
    <property type="protein sequence ID" value="GPAI014204-PA"/>
    <property type="gene ID" value="GPAI014204"/>
</dbReference>
<feature type="transmembrane region" description="Helical" evidence="1">
    <location>
        <begin position="7"/>
        <end position="32"/>
    </location>
</feature>
<evidence type="ECO:0000313" key="3">
    <source>
        <dbReference type="Proteomes" id="UP000092445"/>
    </source>
</evidence>
<keyword evidence="1" id="KW-0812">Transmembrane</keyword>
<keyword evidence="1" id="KW-0472">Membrane</keyword>
<accession>A0A1A9ZGT7</accession>
<evidence type="ECO:0000313" key="2">
    <source>
        <dbReference type="EnsemblMetazoa" id="GPAI014204-PA"/>
    </source>
</evidence>
<keyword evidence="1" id="KW-1133">Transmembrane helix</keyword>
<evidence type="ECO:0000256" key="1">
    <source>
        <dbReference type="SAM" id="Phobius"/>
    </source>
</evidence>
<reference evidence="3" key="1">
    <citation type="submission" date="2014-03" db="EMBL/GenBank/DDBJ databases">
        <authorList>
            <person name="Aksoy S."/>
            <person name="Warren W."/>
            <person name="Wilson R.K."/>
        </authorList>
    </citation>
    <scope>NUCLEOTIDE SEQUENCE [LARGE SCALE GENOMIC DNA]</scope>
    <source>
        <strain evidence="3">IAEA</strain>
    </source>
</reference>
<reference evidence="2" key="2">
    <citation type="submission" date="2020-05" db="UniProtKB">
        <authorList>
            <consortium name="EnsemblMetazoa"/>
        </authorList>
    </citation>
    <scope>IDENTIFICATION</scope>
    <source>
        <strain evidence="2">IAEA</strain>
    </source>
</reference>
<dbReference type="AlphaFoldDB" id="A0A1A9ZGT7"/>
<sequence length="105" mass="11716">MRIVFKNVIIIVISIVIIRAKNSIGLVVVLIFELGKGFANSKLAECTHILGHRLSLFVLIRVRATVSAIEDLFLIKNENVLGKIQIGPSENECMHHKPNKMIITT</sequence>
<organism evidence="2 3">
    <name type="scientific">Glossina pallidipes</name>
    <name type="common">Tsetse fly</name>
    <dbReference type="NCBI Taxonomy" id="7398"/>
    <lineage>
        <taxon>Eukaryota</taxon>
        <taxon>Metazoa</taxon>
        <taxon>Ecdysozoa</taxon>
        <taxon>Arthropoda</taxon>
        <taxon>Hexapoda</taxon>
        <taxon>Insecta</taxon>
        <taxon>Pterygota</taxon>
        <taxon>Neoptera</taxon>
        <taxon>Endopterygota</taxon>
        <taxon>Diptera</taxon>
        <taxon>Brachycera</taxon>
        <taxon>Muscomorpha</taxon>
        <taxon>Hippoboscoidea</taxon>
        <taxon>Glossinidae</taxon>
        <taxon>Glossina</taxon>
    </lineage>
</organism>
<dbReference type="Proteomes" id="UP000092445">
    <property type="component" value="Unassembled WGS sequence"/>
</dbReference>
<keyword evidence="3" id="KW-1185">Reference proteome</keyword>
<dbReference type="VEuPathDB" id="VectorBase:GPAI014204"/>